<reference evidence="1 2" key="1">
    <citation type="submission" date="2015-06" db="EMBL/GenBank/DDBJ databases">
        <title>Genome sequencing of Thermotogales isolates from hydrothermal vents.</title>
        <authorList>
            <person name="Haverkamp T.H."/>
            <person name="Kublanov I.V."/>
            <person name="Nesbo C.L."/>
        </authorList>
    </citation>
    <scope>NUCLEOTIDE SEQUENCE [LARGE SCALE GENOMIC DNA]</scope>
    <source>
        <strain evidence="2">ik275mar</strain>
    </source>
</reference>
<evidence type="ECO:0000313" key="2">
    <source>
        <dbReference type="Proteomes" id="UP000242616"/>
    </source>
</evidence>
<keyword evidence="2" id="KW-1185">Reference proteome</keyword>
<evidence type="ECO:0000313" key="1">
    <source>
        <dbReference type="EMBL" id="ONN27286.1"/>
    </source>
</evidence>
<dbReference type="Proteomes" id="UP000242616">
    <property type="component" value="Unassembled WGS sequence"/>
</dbReference>
<accession>A0ABX3IHH7</accession>
<organism evidence="1 2">
    <name type="scientific">Thermosipho affectus</name>
    <dbReference type="NCBI Taxonomy" id="660294"/>
    <lineage>
        <taxon>Bacteria</taxon>
        <taxon>Thermotogati</taxon>
        <taxon>Thermotogota</taxon>
        <taxon>Thermotogae</taxon>
        <taxon>Thermotogales</taxon>
        <taxon>Fervidobacteriaceae</taxon>
        <taxon>Thermosipho</taxon>
    </lineage>
</organism>
<comment type="caution">
    <text evidence="1">The sequence shown here is derived from an EMBL/GenBank/DDBJ whole genome shotgun (WGS) entry which is preliminary data.</text>
</comment>
<name>A0ABX3IHH7_9BACT</name>
<proteinExistence type="predicted"/>
<gene>
    <name evidence="1" type="ORF">XJ44_05785</name>
</gene>
<dbReference type="EMBL" id="LBFC01000018">
    <property type="protein sequence ID" value="ONN27286.1"/>
    <property type="molecule type" value="Genomic_DNA"/>
</dbReference>
<protein>
    <submittedName>
        <fullName evidence="1">Uncharacterized protein</fullName>
    </submittedName>
</protein>
<sequence length="396" mass="45243">MKKLSVLFLSILFVYAFSFTLNLESGYLYLDTNLVDIGQYKMYFPLTFSSDTKFDRTFYTKSTLIFDQVYDSSYIYFEGDFYSILYPAPLTLTTLKEAYAEAYTKFGDIRVGKFIERLPDSEIFKVYDKVGKFFESEKLPTIGARYMYNTDFGSIRLNVFSNFVQFERPATYTYTVKTDLPDDSLILALLNTPSTPVLDGLRPMLSYGMGWFGNILGVDYSLYLTYKGADYFVVDKISEEGLVVKRPFVFTISNSLVYQIPKTSFLVHNYLGFESGNVSDFEIPVSGVGDVKIEEKVPSLLENVSGVEYQIGSNGLVGVDGYIKLVDLKYDSFLVGIYGNYSKDNFNVKGMVKYNLEDFDVLYELGYNFDDYTGIFLRGKWNKDITLVMVGLKSEI</sequence>
<dbReference type="RefSeq" id="WP_077198369.1">
    <property type="nucleotide sequence ID" value="NZ_LBFC01000018.1"/>
</dbReference>